<evidence type="ECO:0000256" key="1">
    <source>
        <dbReference type="SAM" id="MobiDB-lite"/>
    </source>
</evidence>
<accession>A0A1M4UCK3</accession>
<protein>
    <submittedName>
        <fullName evidence="2">Uncharacterized protein</fullName>
    </submittedName>
</protein>
<name>A0A1M4UCK3_STRHI</name>
<dbReference type="RefSeq" id="WP_073479555.1">
    <property type="nucleotide sequence ID" value="NZ_FQVN01000001.1"/>
</dbReference>
<dbReference type="AlphaFoldDB" id="A0A1M4UCK3"/>
<feature type="compositionally biased region" description="Low complexity" evidence="1">
    <location>
        <begin position="158"/>
        <end position="173"/>
    </location>
</feature>
<feature type="compositionally biased region" description="Polar residues" evidence="1">
    <location>
        <begin position="236"/>
        <end position="248"/>
    </location>
</feature>
<feature type="compositionally biased region" description="Gly residues" evidence="1">
    <location>
        <begin position="131"/>
        <end position="148"/>
    </location>
</feature>
<feature type="region of interest" description="Disordered" evidence="1">
    <location>
        <begin position="62"/>
        <end position="186"/>
    </location>
</feature>
<evidence type="ECO:0000313" key="3">
    <source>
        <dbReference type="Proteomes" id="UP000184501"/>
    </source>
</evidence>
<gene>
    <name evidence="2" type="ORF">SAMN05444320_101377</name>
</gene>
<evidence type="ECO:0000313" key="2">
    <source>
        <dbReference type="EMBL" id="SHE54522.1"/>
    </source>
</evidence>
<reference evidence="2 3" key="1">
    <citation type="submission" date="2016-11" db="EMBL/GenBank/DDBJ databases">
        <authorList>
            <person name="Jaros S."/>
            <person name="Januszkiewicz K."/>
            <person name="Wedrychowicz H."/>
        </authorList>
    </citation>
    <scope>NUCLEOTIDE SEQUENCE [LARGE SCALE GENOMIC DNA]</scope>
    <source>
        <strain evidence="2 3">DSM 44523</strain>
    </source>
</reference>
<proteinExistence type="predicted"/>
<dbReference type="EMBL" id="FQVN01000001">
    <property type="protein sequence ID" value="SHE54522.1"/>
    <property type="molecule type" value="Genomic_DNA"/>
</dbReference>
<organism evidence="2 3">
    <name type="scientific">Streptoalloteichus hindustanus</name>
    <dbReference type="NCBI Taxonomy" id="2017"/>
    <lineage>
        <taxon>Bacteria</taxon>
        <taxon>Bacillati</taxon>
        <taxon>Actinomycetota</taxon>
        <taxon>Actinomycetes</taxon>
        <taxon>Pseudonocardiales</taxon>
        <taxon>Pseudonocardiaceae</taxon>
        <taxon>Streptoalloteichus</taxon>
    </lineage>
</organism>
<dbReference type="STRING" id="2017.SAMN05444320_101377"/>
<keyword evidence="3" id="KW-1185">Reference proteome</keyword>
<dbReference type="Proteomes" id="UP000184501">
    <property type="component" value="Unassembled WGS sequence"/>
</dbReference>
<dbReference type="OrthoDB" id="3698019at2"/>
<feature type="compositionally biased region" description="Basic and acidic residues" evidence="1">
    <location>
        <begin position="212"/>
        <end position="223"/>
    </location>
</feature>
<feature type="region of interest" description="Disordered" evidence="1">
    <location>
        <begin position="205"/>
        <end position="251"/>
    </location>
</feature>
<sequence length="265" mass="26413">MDEHKLAAVFRDAVRDAPPASFDERDVAAASRQAAARQRTALAVGSAFGAAVLFGGVAVGTDLFDRAPDSQPASLSAADGPASGDARDRGAPPVPHMESGTLDPRATEKAPSARPSGGPPPYDIPEDPPKQGGGTSGSAGPGTGGTRSGCGPADRELAIALAGELPAAAGREPSPASGDCPSGASGAAFVLRDRDVVGVVSVVLGPEGSGGENRELSRPDGARGHVVPTPRGRSLTVLSEPQKGSTTAPFADQLSGVAQRLAARY</sequence>